<dbReference type="EMBL" id="JAGPYM010000032">
    <property type="protein sequence ID" value="KAH6876805.1"/>
    <property type="molecule type" value="Genomic_DNA"/>
</dbReference>
<accession>A0A9P9AGL5</accession>
<comment type="caution">
    <text evidence="2">The sequence shown here is derived from an EMBL/GenBank/DDBJ whole genome shotgun (WGS) entry which is preliminary data.</text>
</comment>
<feature type="region of interest" description="Disordered" evidence="1">
    <location>
        <begin position="339"/>
        <end position="472"/>
    </location>
</feature>
<sequence length="472" mass="52121">MSASVSVFTSSGPLSPRKPLETQKNTGGDMSMVFFVQPDCPSRFAYPDKHRIKGLNAETIAKVYLPLPSWIMATEYITLRADPDNSYPCIFFSLNLSIYNQQIDPSDWADGWFLMNGRVHPYALTWEIEQDDGSESERNGFVEYTIPALIVRDQSYQPITPRNFSTINCFPVISPVVSFAGPIVGCGRTLLQQESKHTLGEIQLKCCGFVQLSTFVAPGTSDKPPYKGFHPFLVFVIFPIHANPWASLCKKMTDRLDTQFQPKALFTCTGKVAGLLDHHMMVHPPDLERDYVFIVVPDTWTFLDRAMATSASSGPSLSTPSKCRSCGPLPFSEAKAMFTSPPKRTLHQPIPPQAAPAHASAPRPPPTTPPTRLGNPDIDHTPTKKPRLTQDSSSDMRPSDSTDSLQSRTASAVAQDDFEEAPPGTVMTSNRQPHPTTSDDTRTLDSIAAFPLDSSTRPHRTRHPSKKSQGLD</sequence>
<feature type="compositionally biased region" description="Polar residues" evidence="1">
    <location>
        <begin position="1"/>
        <end position="13"/>
    </location>
</feature>
<dbReference type="Proteomes" id="UP000777438">
    <property type="component" value="Unassembled WGS sequence"/>
</dbReference>
<evidence type="ECO:0000256" key="1">
    <source>
        <dbReference type="SAM" id="MobiDB-lite"/>
    </source>
</evidence>
<evidence type="ECO:0000313" key="3">
    <source>
        <dbReference type="Proteomes" id="UP000777438"/>
    </source>
</evidence>
<keyword evidence="3" id="KW-1185">Reference proteome</keyword>
<proteinExistence type="predicted"/>
<feature type="compositionally biased region" description="Polar residues" evidence="1">
    <location>
        <begin position="426"/>
        <end position="436"/>
    </location>
</feature>
<organism evidence="2 3">
    <name type="scientific">Thelonectria olida</name>
    <dbReference type="NCBI Taxonomy" id="1576542"/>
    <lineage>
        <taxon>Eukaryota</taxon>
        <taxon>Fungi</taxon>
        <taxon>Dikarya</taxon>
        <taxon>Ascomycota</taxon>
        <taxon>Pezizomycotina</taxon>
        <taxon>Sordariomycetes</taxon>
        <taxon>Hypocreomycetidae</taxon>
        <taxon>Hypocreales</taxon>
        <taxon>Nectriaceae</taxon>
        <taxon>Thelonectria</taxon>
    </lineage>
</organism>
<gene>
    <name evidence="2" type="ORF">B0T10DRAFT_414038</name>
</gene>
<feature type="region of interest" description="Disordered" evidence="1">
    <location>
        <begin position="1"/>
        <end position="26"/>
    </location>
</feature>
<feature type="compositionally biased region" description="Polar residues" evidence="1">
    <location>
        <begin position="389"/>
        <end position="412"/>
    </location>
</feature>
<reference evidence="2 3" key="1">
    <citation type="journal article" date="2021" name="Nat. Commun.">
        <title>Genetic determinants of endophytism in the Arabidopsis root mycobiome.</title>
        <authorList>
            <person name="Mesny F."/>
            <person name="Miyauchi S."/>
            <person name="Thiergart T."/>
            <person name="Pickel B."/>
            <person name="Atanasova L."/>
            <person name="Karlsson M."/>
            <person name="Huettel B."/>
            <person name="Barry K.W."/>
            <person name="Haridas S."/>
            <person name="Chen C."/>
            <person name="Bauer D."/>
            <person name="Andreopoulos W."/>
            <person name="Pangilinan J."/>
            <person name="LaButti K."/>
            <person name="Riley R."/>
            <person name="Lipzen A."/>
            <person name="Clum A."/>
            <person name="Drula E."/>
            <person name="Henrissat B."/>
            <person name="Kohler A."/>
            <person name="Grigoriev I.V."/>
            <person name="Martin F.M."/>
            <person name="Hacquard S."/>
        </authorList>
    </citation>
    <scope>NUCLEOTIDE SEQUENCE [LARGE SCALE GENOMIC DNA]</scope>
    <source>
        <strain evidence="2 3">MPI-CAGE-CH-0241</strain>
    </source>
</reference>
<name>A0A9P9AGL5_9HYPO</name>
<feature type="compositionally biased region" description="Basic residues" evidence="1">
    <location>
        <begin position="457"/>
        <end position="466"/>
    </location>
</feature>
<dbReference type="OrthoDB" id="5153349at2759"/>
<evidence type="ECO:0000313" key="2">
    <source>
        <dbReference type="EMBL" id="KAH6876805.1"/>
    </source>
</evidence>
<protein>
    <submittedName>
        <fullName evidence="2">Uncharacterized protein</fullName>
    </submittedName>
</protein>
<dbReference type="AlphaFoldDB" id="A0A9P9AGL5"/>